<dbReference type="Proteomes" id="UP000589292">
    <property type="component" value="Unassembled WGS sequence"/>
</dbReference>
<evidence type="ECO:0000313" key="2">
    <source>
        <dbReference type="Proteomes" id="UP000589292"/>
    </source>
</evidence>
<organism evidence="1 2">
    <name type="scientific">Sphingomonas ursincola</name>
    <dbReference type="NCBI Taxonomy" id="56361"/>
    <lineage>
        <taxon>Bacteria</taxon>
        <taxon>Pseudomonadati</taxon>
        <taxon>Pseudomonadota</taxon>
        <taxon>Alphaproteobacteria</taxon>
        <taxon>Sphingomonadales</taxon>
        <taxon>Sphingomonadaceae</taxon>
        <taxon>Sphingomonas</taxon>
    </lineage>
</organism>
<dbReference type="InterPro" id="IPR027417">
    <property type="entry name" value="P-loop_NTPase"/>
</dbReference>
<keyword evidence="2" id="KW-1185">Reference proteome</keyword>
<evidence type="ECO:0008006" key="3">
    <source>
        <dbReference type="Google" id="ProtNLM"/>
    </source>
</evidence>
<proteinExistence type="predicted"/>
<comment type="caution">
    <text evidence="1">The sequence shown here is derived from an EMBL/GenBank/DDBJ whole genome shotgun (WGS) entry which is preliminary data.</text>
</comment>
<dbReference type="AlphaFoldDB" id="A0A7V8U8Z1"/>
<evidence type="ECO:0000313" key="1">
    <source>
        <dbReference type="EMBL" id="MBA1374543.1"/>
    </source>
</evidence>
<dbReference type="EMBL" id="VDES01000002">
    <property type="protein sequence ID" value="MBA1374543.1"/>
    <property type="molecule type" value="Genomic_DNA"/>
</dbReference>
<protein>
    <recommendedName>
        <fullName evidence="3">Sulfotransferase family protein</fullName>
    </recommendedName>
</protein>
<accession>A0A7V8U8Z1</accession>
<gene>
    <name evidence="1" type="ORF">FG486_09345</name>
</gene>
<dbReference type="Gene3D" id="3.40.50.300">
    <property type="entry name" value="P-loop containing nucleotide triphosphate hydrolases"/>
    <property type="match status" value="1"/>
</dbReference>
<sequence>MTDTGPDFSGDKAALVRDSLWHAHRYDAVQDAFQFRHVARDQHRRATFLTDEYLGEAAQVVPVPRVQALAAGAPRAPLHFIFHSAFCASTMLVRALDVPGLAMGLSEPMLCNDMMGWRWRGADRRQVAAVLDVSLALLQRPFGPGEAVVVKPSNIFNPLIQAVMALRPESRALLLYAPLPVFLASVARKGLWCRLWARELLEGQLREGGVDMGFGPADFFRQSDLQVAAVGWLVQHRQFGQIARALGPERVATLDSETLTAAKPDHLKALARHFGLGLTPALEQAMLANPALTSHSKFGQAFSAEDRAAEQDFARRAYGDEIDKVHVWALEVARVNGIALDLPHPLSL</sequence>
<dbReference type="RefSeq" id="WP_181267335.1">
    <property type="nucleotide sequence ID" value="NZ_BAAAGB010000001.1"/>
</dbReference>
<dbReference type="SUPFAM" id="SSF52540">
    <property type="entry name" value="P-loop containing nucleoside triphosphate hydrolases"/>
    <property type="match status" value="1"/>
</dbReference>
<reference evidence="1 2" key="1">
    <citation type="journal article" date="1994" name="Int. J. Syst. Bacteriol.">
        <title>Phylogenetic positions of novel aerobic, bacteriochlorophyll a-containing bacteria and description of Roseococcus thiosulfatophilus gen. nov., sp. nov., Erythromicrobium ramosum gen. nov., sp. nov., and Erythrobacter litoralis sp. nov.</title>
        <authorList>
            <person name="Yurkov V."/>
            <person name="Stackebrandt E."/>
            <person name="Holmes A."/>
            <person name="Fuerst J.A."/>
            <person name="Hugenholtz P."/>
            <person name="Golecki J."/>
            <person name="Gad'on N."/>
            <person name="Gorlenko V.M."/>
            <person name="Kompantseva E.I."/>
            <person name="Drews G."/>
        </authorList>
    </citation>
    <scope>NUCLEOTIDE SEQUENCE [LARGE SCALE GENOMIC DNA]</scope>
    <source>
        <strain evidence="1 2">KR-99</strain>
    </source>
</reference>
<name>A0A7V8U8Z1_9SPHN</name>